<evidence type="ECO:0000259" key="7">
    <source>
        <dbReference type="Pfam" id="PF02771"/>
    </source>
</evidence>
<dbReference type="SUPFAM" id="SSF47203">
    <property type="entry name" value="Acyl-CoA dehydrogenase C-terminal domain-like"/>
    <property type="match status" value="1"/>
</dbReference>
<accession>A0ABV2Q9V6</accession>
<keyword evidence="9" id="KW-1185">Reference proteome</keyword>
<dbReference type="Pfam" id="PF02771">
    <property type="entry name" value="Acyl-CoA_dh_N"/>
    <property type="match status" value="1"/>
</dbReference>
<comment type="similarity">
    <text evidence="2">Belongs to the acyl-CoA dehydrogenase family.</text>
</comment>
<comment type="cofactor">
    <cofactor evidence="1">
        <name>FAD</name>
        <dbReference type="ChEBI" id="CHEBI:57692"/>
    </cofactor>
</comment>
<evidence type="ECO:0000259" key="5">
    <source>
        <dbReference type="Pfam" id="PF00441"/>
    </source>
</evidence>
<dbReference type="InterPro" id="IPR009100">
    <property type="entry name" value="AcylCoA_DH/oxidase_NM_dom_sf"/>
</dbReference>
<dbReference type="InterPro" id="IPR037069">
    <property type="entry name" value="AcylCoA_DH/ox_N_sf"/>
</dbReference>
<feature type="domain" description="Acyl-CoA dehydrogenase/oxidase C-terminal" evidence="5">
    <location>
        <begin position="242"/>
        <end position="389"/>
    </location>
</feature>
<feature type="domain" description="Acyl-CoA dehydrogenase/oxidase N-terminal" evidence="7">
    <location>
        <begin position="18"/>
        <end position="133"/>
    </location>
</feature>
<dbReference type="Pfam" id="PF02770">
    <property type="entry name" value="Acyl-CoA_dh_M"/>
    <property type="match status" value="1"/>
</dbReference>
<dbReference type="InterPro" id="IPR036250">
    <property type="entry name" value="AcylCo_DH-like_C"/>
</dbReference>
<dbReference type="InterPro" id="IPR006089">
    <property type="entry name" value="Acyl-CoA_DH_CS"/>
</dbReference>
<evidence type="ECO:0000256" key="2">
    <source>
        <dbReference type="ARBA" id="ARBA00009347"/>
    </source>
</evidence>
<dbReference type="PANTHER" id="PTHR43884">
    <property type="entry name" value="ACYL-COA DEHYDROGENASE"/>
    <property type="match status" value="1"/>
</dbReference>
<feature type="domain" description="Acyl-CoA oxidase/dehydrogenase middle" evidence="6">
    <location>
        <begin position="137"/>
        <end position="230"/>
    </location>
</feature>
<dbReference type="RefSeq" id="WP_354444240.1">
    <property type="nucleotide sequence ID" value="NZ_JBEPSH010000005.1"/>
</dbReference>
<evidence type="ECO:0000313" key="8">
    <source>
        <dbReference type="EMBL" id="MET4577668.1"/>
    </source>
</evidence>
<name>A0ABV2Q9V6_9BURK</name>
<dbReference type="SUPFAM" id="SSF56645">
    <property type="entry name" value="Acyl-CoA dehydrogenase NM domain-like"/>
    <property type="match status" value="1"/>
</dbReference>
<protein>
    <submittedName>
        <fullName evidence="8">Acyl-CoA dehydrogenase</fullName>
        <ecNumber evidence="8">1.3.8.7</ecNumber>
    </submittedName>
</protein>
<dbReference type="GO" id="GO:0070991">
    <property type="term" value="F:medium-chain fatty acyl-CoA dehydrogenase activity"/>
    <property type="evidence" value="ECO:0007669"/>
    <property type="project" value="UniProtKB-EC"/>
</dbReference>
<dbReference type="InterPro" id="IPR006091">
    <property type="entry name" value="Acyl-CoA_Oxase/DH_mid-dom"/>
</dbReference>
<keyword evidence="8" id="KW-0560">Oxidoreductase</keyword>
<keyword evidence="4" id="KW-0274">FAD</keyword>
<dbReference type="InterPro" id="IPR046373">
    <property type="entry name" value="Acyl-CoA_Oxase/DH_mid-dom_sf"/>
</dbReference>
<dbReference type="InterPro" id="IPR013786">
    <property type="entry name" value="AcylCoA_DH/ox_N"/>
</dbReference>
<gene>
    <name evidence="8" type="ORF">ABIE13_002779</name>
</gene>
<reference evidence="8 9" key="1">
    <citation type="submission" date="2024-06" db="EMBL/GenBank/DDBJ databases">
        <title>Sorghum-associated microbial communities from plants grown in Nebraska, USA.</title>
        <authorList>
            <person name="Schachtman D."/>
        </authorList>
    </citation>
    <scope>NUCLEOTIDE SEQUENCE [LARGE SCALE GENOMIC DNA]</scope>
    <source>
        <strain evidence="8 9">2709</strain>
    </source>
</reference>
<keyword evidence="3" id="KW-0285">Flavoprotein</keyword>
<evidence type="ECO:0000256" key="1">
    <source>
        <dbReference type="ARBA" id="ARBA00001974"/>
    </source>
</evidence>
<evidence type="ECO:0000256" key="4">
    <source>
        <dbReference type="ARBA" id="ARBA00022827"/>
    </source>
</evidence>
<evidence type="ECO:0000259" key="6">
    <source>
        <dbReference type="Pfam" id="PF02770"/>
    </source>
</evidence>
<dbReference type="Gene3D" id="2.40.110.10">
    <property type="entry name" value="Butyryl-CoA Dehydrogenase, subunit A, domain 2"/>
    <property type="match status" value="1"/>
</dbReference>
<dbReference type="EC" id="1.3.8.7" evidence="8"/>
<dbReference type="Pfam" id="PF00441">
    <property type="entry name" value="Acyl-CoA_dh_1"/>
    <property type="match status" value="1"/>
</dbReference>
<sequence>MTPDNDPLTSLDWPFLEPKHRLLAQELETWAHKLRIPQLEDRQPSRETVDSVCRQLVKALGDAGFLRLCVDLGDGSESPLDTRSICVAREILARHHALMDFAFAMQGLGSGAISLVGTAEQRRLYLKDVAAGKLIAAFALSEPSAGSDVGAMQCTAERSGEHFVLNGEKTWISNGGIADFYVVFARIPGSQRSSGISAFIVDAQTPGLEVAERLDVISPHPLARLRFKNCQVPKAQLLGDEGSGFKLAMQTLDIFRTSVAAAALGFARSAMHEAVGRANSRQIFGSTLGSLQLVQSKIAQMACSVDSSALQVYRAAWSKDQGRRVTREAAMAKLIATESAQVVIDQAVQIFGGEGVKVGSKVEQLYRDIRALRIYEGATEVQEIIIGTDVLKAAQRASQSSALEVRA</sequence>
<comment type="caution">
    <text evidence="8">The sequence shown here is derived from an EMBL/GenBank/DDBJ whole genome shotgun (WGS) entry which is preliminary data.</text>
</comment>
<dbReference type="Gene3D" id="1.10.540.10">
    <property type="entry name" value="Acyl-CoA dehydrogenase/oxidase, N-terminal domain"/>
    <property type="match status" value="1"/>
</dbReference>
<dbReference type="InterPro" id="IPR009075">
    <property type="entry name" value="AcylCo_DH/oxidase_C"/>
</dbReference>
<dbReference type="Proteomes" id="UP001549320">
    <property type="component" value="Unassembled WGS sequence"/>
</dbReference>
<dbReference type="EMBL" id="JBEPSH010000005">
    <property type="protein sequence ID" value="MET4577668.1"/>
    <property type="molecule type" value="Genomic_DNA"/>
</dbReference>
<evidence type="ECO:0000313" key="9">
    <source>
        <dbReference type="Proteomes" id="UP001549320"/>
    </source>
</evidence>
<evidence type="ECO:0000256" key="3">
    <source>
        <dbReference type="ARBA" id="ARBA00022630"/>
    </source>
</evidence>
<organism evidence="8 9">
    <name type="scientific">Ottowia thiooxydans</name>
    <dbReference type="NCBI Taxonomy" id="219182"/>
    <lineage>
        <taxon>Bacteria</taxon>
        <taxon>Pseudomonadati</taxon>
        <taxon>Pseudomonadota</taxon>
        <taxon>Betaproteobacteria</taxon>
        <taxon>Burkholderiales</taxon>
        <taxon>Comamonadaceae</taxon>
        <taxon>Ottowia</taxon>
    </lineage>
</organism>
<dbReference type="PROSITE" id="PS00072">
    <property type="entry name" value="ACYL_COA_DH_1"/>
    <property type="match status" value="1"/>
</dbReference>
<dbReference type="PANTHER" id="PTHR43884:SF22">
    <property type="entry name" value="BLR3437 PROTEIN"/>
    <property type="match status" value="1"/>
</dbReference>
<proteinExistence type="inferred from homology"/>
<dbReference type="Gene3D" id="1.20.140.10">
    <property type="entry name" value="Butyryl-CoA Dehydrogenase, subunit A, domain 3"/>
    <property type="match status" value="1"/>
</dbReference>